<name>A0ABU9EZT0_9STAP</name>
<sequence>MTERRTNPKADAFFQRAGEWKAEYEALRKIIMEQPDLVEDYKWMKPCYTYEGHNVVLIHGFKNYCALLFHKGALLSDPNQKLVQQTKNVQAARQLRFTSVAQIIEETDMIRDYVKEAVAVEQSGRKVEMKTTDQYDMPEELKEALEADKALDEAFHNLTPGRQRQYMYTIGQAKRASTRQNRVDKYIPLILKGKGLND</sequence>
<comment type="caution">
    <text evidence="2">The sequence shown here is derived from an EMBL/GenBank/DDBJ whole genome shotgun (WGS) entry which is preliminary data.</text>
</comment>
<evidence type="ECO:0000313" key="3">
    <source>
        <dbReference type="Proteomes" id="UP001380601"/>
    </source>
</evidence>
<dbReference type="SUPFAM" id="SSF159888">
    <property type="entry name" value="YdhG-like"/>
    <property type="match status" value="1"/>
</dbReference>
<proteinExistence type="predicted"/>
<organism evidence="2 3">
    <name type="scientific">Staphylococcus debuckii</name>
    <dbReference type="NCBI Taxonomy" id="2044912"/>
    <lineage>
        <taxon>Bacteria</taxon>
        <taxon>Bacillati</taxon>
        <taxon>Bacillota</taxon>
        <taxon>Bacilli</taxon>
        <taxon>Bacillales</taxon>
        <taxon>Staphylococcaceae</taxon>
        <taxon>Staphylococcus</taxon>
    </lineage>
</organism>
<accession>A0ABU9EZT0</accession>
<dbReference type="PIRSF" id="PIRSF021308">
    <property type="entry name" value="UCP021308"/>
    <property type="match status" value="1"/>
</dbReference>
<protein>
    <submittedName>
        <fullName evidence="2">DUF1801 domain-containing protein</fullName>
    </submittedName>
</protein>
<dbReference type="RefSeq" id="WP_341612231.1">
    <property type="nucleotide sequence ID" value="NZ_JBBWSC010000012.1"/>
</dbReference>
<dbReference type="Proteomes" id="UP001380601">
    <property type="component" value="Unassembled WGS sequence"/>
</dbReference>
<dbReference type="InterPro" id="IPR016786">
    <property type="entry name" value="YdeI_bac"/>
</dbReference>
<keyword evidence="3" id="KW-1185">Reference proteome</keyword>
<dbReference type="Pfam" id="PF08818">
    <property type="entry name" value="DUF1801"/>
    <property type="match status" value="1"/>
</dbReference>
<reference evidence="2 3" key="1">
    <citation type="submission" date="2024-04" db="EMBL/GenBank/DDBJ databases">
        <title>Staphylococcus debuckii a clinical isolate.</title>
        <authorList>
            <person name="Magnan C."/>
            <person name="Plumet L."/>
            <person name="Morsli M."/>
            <person name="Molle V."/>
            <person name="Lavigne J.-P."/>
        </authorList>
    </citation>
    <scope>NUCLEOTIDE SEQUENCE [LARGE SCALE GENOMIC DNA]</scope>
    <source>
        <strain evidence="2 3">NSD001</strain>
    </source>
</reference>
<gene>
    <name evidence="2" type="ORF">AADA34_09845</name>
</gene>
<dbReference type="Pfam" id="PF13376">
    <property type="entry name" value="OmdA"/>
    <property type="match status" value="1"/>
</dbReference>
<dbReference type="Gene3D" id="3.90.1150.200">
    <property type="match status" value="1"/>
</dbReference>
<dbReference type="InterPro" id="IPR014922">
    <property type="entry name" value="YdhG-like"/>
</dbReference>
<feature type="domain" description="YdhG-like" evidence="1">
    <location>
        <begin position="20"/>
        <end position="118"/>
    </location>
</feature>
<dbReference type="EMBL" id="JBBWSC010000012">
    <property type="protein sequence ID" value="MEL0539012.1"/>
    <property type="molecule type" value="Genomic_DNA"/>
</dbReference>
<evidence type="ECO:0000313" key="2">
    <source>
        <dbReference type="EMBL" id="MEL0539012.1"/>
    </source>
</evidence>
<evidence type="ECO:0000259" key="1">
    <source>
        <dbReference type="Pfam" id="PF08818"/>
    </source>
</evidence>